<reference evidence="3 4" key="1">
    <citation type="submission" date="2019-02" db="EMBL/GenBank/DDBJ databases">
        <title>The draft genome of Acinetobacter halotolerans strain JCM 31009.</title>
        <authorList>
            <person name="Qin J."/>
            <person name="Feng Y."/>
            <person name="Nemec A."/>
            <person name="Zong Z."/>
        </authorList>
    </citation>
    <scope>NUCLEOTIDE SEQUENCE [LARGE SCALE GENOMIC DNA]</scope>
    <source>
        <strain evidence="3 4">JCM 31009</strain>
    </source>
</reference>
<sequence length="740" mass="76482">LADDTTAPDAPTAEFNEDGSVVSGTAEAGSTVTVKDQDGNVLGTAVTDEDGNYVVELADPLNDGEVVDVTATDVAGNESAPTEATAPDIQVDAVDNLVTAGVDFEYPVTESTLDNAISYSWLIGAFGLVIGTTSGSTEFTVAEDQIADVTLEISSGSWASFFDSVSVTVSKFENGSWVEVGSSSSGGLLDFIGIFGEVAKLELSGLTSGQYKVDMSSFNAVTLPGWVETDIIIKSYDTAQEPTVTAVTPVDGNVITDTDDAYGQDDVPASAVVSEVDGQAVLGETTITGDYGTLVISPDGSYTYTPNSDVGVIGKTEVFEYTVIDPVTGKSDTANLIIQIGTNSDLGLTWDAENPTVNAVTVVATDNADLIGVDATNITETAAGPSASHNWLVGFGQSGTVITDVITVAENTFADITASASTSGGLGLGGSLTLQFQKFENGTWVTKDTISANSLGDFLGIFSNGNGKVYEQQEAGQYRFVLGYNTGVGVLGGVAVTTQIETTHLDDFTKTPIDAVSGNIYTDDDGAGTDTLASVYTDLFVSTDGGATWTEVLSTGSDFVGNHGTLSIKSDGSYTYDVTDGALTGGANDEFTYKLVAPNGDESIATLTINAGENYNTSAGNDIITGSAGDDTYTTNGGADTVIFDLLDNADALGGNGHDTWTDFDLAEGDKIDITELLAGQAVGNDNIGQFVTVTQVGDDTVISIDRDGSGSTFNSAELLTLKNTDVTLDDLLQNNQLLF</sequence>
<protein>
    <submittedName>
        <fullName evidence="3">Type I secretion C-terminal target domain-containing protein</fullName>
    </submittedName>
</protein>
<feature type="non-terminal residue" evidence="3">
    <location>
        <position position="1"/>
    </location>
</feature>
<evidence type="ECO:0000313" key="3">
    <source>
        <dbReference type="EMBL" id="RZF50235.1"/>
    </source>
</evidence>
<evidence type="ECO:0000256" key="1">
    <source>
        <dbReference type="SAM" id="MobiDB-lite"/>
    </source>
</evidence>
<dbReference type="RefSeq" id="WP_130162861.1">
    <property type="nucleotide sequence ID" value="NZ_SGIM01000012.1"/>
</dbReference>
<dbReference type="NCBIfam" id="TIGR03661">
    <property type="entry name" value="T1SS_VCA0849"/>
    <property type="match status" value="1"/>
</dbReference>
<feature type="domain" description="Bacterial Ig" evidence="2">
    <location>
        <begin position="7"/>
        <end position="88"/>
    </location>
</feature>
<evidence type="ECO:0000313" key="4">
    <source>
        <dbReference type="Proteomes" id="UP000292110"/>
    </source>
</evidence>
<comment type="caution">
    <text evidence="3">The sequence shown here is derived from an EMBL/GenBank/DDBJ whole genome shotgun (WGS) entry which is preliminary data.</text>
</comment>
<dbReference type="EMBL" id="SGIM01000012">
    <property type="protein sequence ID" value="RZF50235.1"/>
    <property type="molecule type" value="Genomic_DNA"/>
</dbReference>
<keyword evidence="4" id="KW-1185">Reference proteome</keyword>
<dbReference type="Pfam" id="PF17936">
    <property type="entry name" value="Big_6"/>
    <property type="match status" value="1"/>
</dbReference>
<gene>
    <name evidence="3" type="ORF">EXE30_13585</name>
</gene>
<feature type="compositionally biased region" description="Low complexity" evidence="1">
    <location>
        <begin position="1"/>
        <end position="13"/>
    </location>
</feature>
<accession>A0A4V2DAP7</accession>
<dbReference type="InterPro" id="IPR019960">
    <property type="entry name" value="T1SS_VCA0849"/>
</dbReference>
<proteinExistence type="predicted"/>
<dbReference type="Proteomes" id="UP000292110">
    <property type="component" value="Unassembled WGS sequence"/>
</dbReference>
<dbReference type="NCBIfam" id="NF045619">
    <property type="entry name" value="adhes_GNV_Cterm"/>
    <property type="match status" value="1"/>
</dbReference>
<dbReference type="InterPro" id="IPR055014">
    <property type="entry name" value="BapA_Bap-like_C"/>
</dbReference>
<organism evidence="3 4">
    <name type="scientific">Acinetobacter halotolerans</name>
    <dbReference type="NCBI Taxonomy" id="1752076"/>
    <lineage>
        <taxon>Bacteria</taxon>
        <taxon>Pseudomonadati</taxon>
        <taxon>Pseudomonadota</taxon>
        <taxon>Gammaproteobacteria</taxon>
        <taxon>Moraxellales</taxon>
        <taxon>Moraxellaceae</taxon>
        <taxon>Acinetobacter</taxon>
    </lineage>
</organism>
<feature type="region of interest" description="Disordered" evidence="1">
    <location>
        <begin position="1"/>
        <end position="24"/>
    </location>
</feature>
<dbReference type="SUPFAM" id="SSF51120">
    <property type="entry name" value="beta-Roll"/>
    <property type="match status" value="1"/>
</dbReference>
<dbReference type="InterPro" id="IPR041498">
    <property type="entry name" value="Big_6"/>
</dbReference>
<name>A0A4V2DAP7_9GAMM</name>
<dbReference type="AlphaFoldDB" id="A0A4V2DAP7"/>
<dbReference type="Gene3D" id="2.60.40.10">
    <property type="entry name" value="Immunoglobulins"/>
    <property type="match status" value="1"/>
</dbReference>
<dbReference type="Gene3D" id="2.150.10.10">
    <property type="entry name" value="Serralysin-like metalloprotease, C-terminal"/>
    <property type="match status" value="1"/>
</dbReference>
<dbReference type="InterPro" id="IPR011049">
    <property type="entry name" value="Serralysin-like_metalloprot_C"/>
</dbReference>
<dbReference type="InterPro" id="IPR013783">
    <property type="entry name" value="Ig-like_fold"/>
</dbReference>
<evidence type="ECO:0000259" key="2">
    <source>
        <dbReference type="Pfam" id="PF17936"/>
    </source>
</evidence>